<organism evidence="3 4">
    <name type="scientific">Pseudobythopirellula maris</name>
    <dbReference type="NCBI Taxonomy" id="2527991"/>
    <lineage>
        <taxon>Bacteria</taxon>
        <taxon>Pseudomonadati</taxon>
        <taxon>Planctomycetota</taxon>
        <taxon>Planctomycetia</taxon>
        <taxon>Pirellulales</taxon>
        <taxon>Lacipirellulaceae</taxon>
        <taxon>Pseudobythopirellula</taxon>
    </lineage>
</organism>
<keyword evidence="4" id="KW-1185">Reference proteome</keyword>
<feature type="chain" id="PRO_5023059367" evidence="1">
    <location>
        <begin position="30"/>
        <end position="235"/>
    </location>
</feature>
<comment type="caution">
    <text evidence="3">The sequence shown here is derived from an EMBL/GenBank/DDBJ whole genome shotgun (WGS) entry which is preliminary data.</text>
</comment>
<sequence precursor="true">MAWRTLITMRTVTALMTAAMLLTTAGLHAADVTITENFETDAASWENPTFSPLTHVPAAGPSADGYVSTDYAFGDLPDGAFGLVLFRGESFNGASDGEFAGNYIADGVKQFKALVRHNAPLPLVYNVRFASPFNFPGSSAILLPPVMPNTWTELEVSIRPGNSEFVTFEGTNFNTVFSDIGNLQIGVSVPAAFADSPTPFTYDLDFVSISTVPEPATVGLVMLALAGLVGRRSRK</sequence>
<dbReference type="InterPro" id="IPR013424">
    <property type="entry name" value="Ice-binding_C"/>
</dbReference>
<dbReference type="EMBL" id="SJPQ01000001">
    <property type="protein sequence ID" value="TWT89854.1"/>
    <property type="molecule type" value="Genomic_DNA"/>
</dbReference>
<evidence type="ECO:0000256" key="1">
    <source>
        <dbReference type="SAM" id="SignalP"/>
    </source>
</evidence>
<reference evidence="3 4" key="1">
    <citation type="submission" date="2019-02" db="EMBL/GenBank/DDBJ databases">
        <title>Deep-cultivation of Planctomycetes and their phenomic and genomic characterization uncovers novel biology.</title>
        <authorList>
            <person name="Wiegand S."/>
            <person name="Jogler M."/>
            <person name="Boedeker C."/>
            <person name="Pinto D."/>
            <person name="Vollmers J."/>
            <person name="Rivas-Marin E."/>
            <person name="Kohn T."/>
            <person name="Peeters S.H."/>
            <person name="Heuer A."/>
            <person name="Rast P."/>
            <person name="Oberbeckmann S."/>
            <person name="Bunk B."/>
            <person name="Jeske O."/>
            <person name="Meyerdierks A."/>
            <person name="Storesund J.E."/>
            <person name="Kallscheuer N."/>
            <person name="Luecker S."/>
            <person name="Lage O.M."/>
            <person name="Pohl T."/>
            <person name="Merkel B.J."/>
            <person name="Hornburger P."/>
            <person name="Mueller R.-W."/>
            <person name="Bruemmer F."/>
            <person name="Labrenz M."/>
            <person name="Spormann A.M."/>
            <person name="Op Den Camp H."/>
            <person name="Overmann J."/>
            <person name="Amann R."/>
            <person name="Jetten M.S.M."/>
            <person name="Mascher T."/>
            <person name="Medema M.H."/>
            <person name="Devos D.P."/>
            <person name="Kaster A.-K."/>
            <person name="Ovreas L."/>
            <person name="Rohde M."/>
            <person name="Galperin M.Y."/>
            <person name="Jogler C."/>
        </authorList>
    </citation>
    <scope>NUCLEOTIDE SEQUENCE [LARGE SCALE GENOMIC DNA]</scope>
    <source>
        <strain evidence="3 4">Mal64</strain>
    </source>
</reference>
<dbReference type="OrthoDB" id="284817at2"/>
<name>A0A5C5ZQN7_9BACT</name>
<dbReference type="Pfam" id="PF07589">
    <property type="entry name" value="PEP-CTERM"/>
    <property type="match status" value="1"/>
</dbReference>
<protein>
    <submittedName>
        <fullName evidence="3">PEP-CTERM motif protein</fullName>
    </submittedName>
</protein>
<keyword evidence="1" id="KW-0732">Signal</keyword>
<evidence type="ECO:0000313" key="3">
    <source>
        <dbReference type="EMBL" id="TWT89854.1"/>
    </source>
</evidence>
<dbReference type="NCBIfam" id="TIGR02595">
    <property type="entry name" value="PEP_CTERM"/>
    <property type="match status" value="1"/>
</dbReference>
<proteinExistence type="predicted"/>
<evidence type="ECO:0000259" key="2">
    <source>
        <dbReference type="Pfam" id="PF07589"/>
    </source>
</evidence>
<gene>
    <name evidence="3" type="ORF">Mal64_02360</name>
</gene>
<dbReference type="AlphaFoldDB" id="A0A5C5ZQN7"/>
<feature type="domain" description="Ice-binding protein C-terminal" evidence="2">
    <location>
        <begin position="211"/>
        <end position="234"/>
    </location>
</feature>
<feature type="signal peptide" evidence="1">
    <location>
        <begin position="1"/>
        <end position="29"/>
    </location>
</feature>
<dbReference type="Proteomes" id="UP000315440">
    <property type="component" value="Unassembled WGS sequence"/>
</dbReference>
<accession>A0A5C5ZQN7</accession>
<evidence type="ECO:0000313" key="4">
    <source>
        <dbReference type="Proteomes" id="UP000315440"/>
    </source>
</evidence>